<accession>A0A830E1A4</accession>
<dbReference type="InterPro" id="IPR013321">
    <property type="entry name" value="Arc_rbn_hlx_hlx"/>
</dbReference>
<dbReference type="SUPFAM" id="SSF47598">
    <property type="entry name" value="Ribbon-helix-helix"/>
    <property type="match status" value="1"/>
</dbReference>
<proteinExistence type="predicted"/>
<dbReference type="GeneID" id="76208020"/>
<sequence>MGKIKTSIYIDEELWREFKRHAAEQGLDVSELLEELIKEELMIELDTLIPEETNPELDFEPIKPREPVSGLVREMRDERENSLSRQ</sequence>
<gene>
    <name evidence="4" type="ORF">GCM10007112_11930</name>
    <name evidence="3" type="ORF">Vsou_24800</name>
</gene>
<evidence type="ECO:0000313" key="6">
    <source>
        <dbReference type="Proteomes" id="UP001060771"/>
    </source>
</evidence>
<dbReference type="OrthoDB" id="26043at2157"/>
<dbReference type="Pfam" id="PF01402">
    <property type="entry name" value="RHH_1"/>
    <property type="match status" value="1"/>
</dbReference>
<feature type="compositionally biased region" description="Basic and acidic residues" evidence="1">
    <location>
        <begin position="73"/>
        <end position="86"/>
    </location>
</feature>
<dbReference type="InterPro" id="IPR002145">
    <property type="entry name" value="CopG"/>
</dbReference>
<evidence type="ECO:0000313" key="3">
    <source>
        <dbReference type="EMBL" id="BDR93387.1"/>
    </source>
</evidence>
<keyword evidence="6" id="KW-1185">Reference proteome</keyword>
<dbReference type="EMBL" id="BMNM01000004">
    <property type="protein sequence ID" value="GGI76777.1"/>
    <property type="molecule type" value="Genomic_DNA"/>
</dbReference>
<dbReference type="Gene3D" id="1.10.1220.10">
    <property type="entry name" value="Met repressor-like"/>
    <property type="match status" value="1"/>
</dbReference>
<dbReference type="AlphaFoldDB" id="A0A830E1A4"/>
<evidence type="ECO:0000313" key="4">
    <source>
        <dbReference type="EMBL" id="GGI76777.1"/>
    </source>
</evidence>
<name>A0A830E1A4_9CREN</name>
<reference evidence="3" key="4">
    <citation type="journal article" date="2023" name="Microbiol. Resour. Announc.">
        <title>Complete Genome Sequence of Vulcanisaeta souniana Strain IC-059, a Hyperthermophilic Archaeon Isolated from Hot Spring Water in Japan.</title>
        <authorList>
            <person name="Kato S."/>
            <person name="Itoh T."/>
            <person name="Wu L."/>
            <person name="Ma J."/>
            <person name="Ohkuma M."/>
        </authorList>
    </citation>
    <scope>NUCLEOTIDE SEQUENCE</scope>
    <source>
        <strain evidence="3">JCM 11219</strain>
    </source>
</reference>
<dbReference type="InterPro" id="IPR010985">
    <property type="entry name" value="Ribbon_hlx_hlx"/>
</dbReference>
<reference evidence="6" key="3">
    <citation type="submission" date="2022-09" db="EMBL/GenBank/DDBJ databases">
        <title>Complete genome sequence of Vulcanisaeta souniana.</title>
        <authorList>
            <person name="Kato S."/>
            <person name="Itoh T."/>
            <person name="Ohkuma M."/>
        </authorList>
    </citation>
    <scope>NUCLEOTIDE SEQUENCE [LARGE SCALE GENOMIC DNA]</scope>
    <source>
        <strain evidence="6">JCM 11219</strain>
    </source>
</reference>
<evidence type="ECO:0000259" key="2">
    <source>
        <dbReference type="Pfam" id="PF01402"/>
    </source>
</evidence>
<evidence type="ECO:0000313" key="5">
    <source>
        <dbReference type="Proteomes" id="UP000657075"/>
    </source>
</evidence>
<feature type="region of interest" description="Disordered" evidence="1">
    <location>
        <begin position="54"/>
        <end position="86"/>
    </location>
</feature>
<evidence type="ECO:0000256" key="1">
    <source>
        <dbReference type="SAM" id="MobiDB-lite"/>
    </source>
</evidence>
<dbReference type="Proteomes" id="UP000657075">
    <property type="component" value="Unassembled WGS sequence"/>
</dbReference>
<reference evidence="4" key="1">
    <citation type="journal article" date="2014" name="Int. J. Syst. Evol. Microbiol.">
        <title>Complete genome sequence of Corynebacterium casei LMG S-19264T (=DSM 44701T), isolated from a smear-ripened cheese.</title>
        <authorList>
            <consortium name="US DOE Joint Genome Institute (JGI-PGF)"/>
            <person name="Walter F."/>
            <person name="Albersmeier A."/>
            <person name="Kalinowski J."/>
            <person name="Ruckert C."/>
        </authorList>
    </citation>
    <scope>NUCLEOTIDE SEQUENCE</scope>
    <source>
        <strain evidence="4">JCM 11219</strain>
    </source>
</reference>
<dbReference type="GO" id="GO:0006355">
    <property type="term" value="P:regulation of DNA-templated transcription"/>
    <property type="evidence" value="ECO:0007669"/>
    <property type="project" value="InterPro"/>
</dbReference>
<reference evidence="4" key="2">
    <citation type="submission" date="2020-09" db="EMBL/GenBank/DDBJ databases">
        <authorList>
            <person name="Sun Q."/>
            <person name="Ohkuma M."/>
        </authorList>
    </citation>
    <scope>NUCLEOTIDE SEQUENCE</scope>
    <source>
        <strain evidence="4">JCM 11219</strain>
    </source>
</reference>
<dbReference type="Proteomes" id="UP001060771">
    <property type="component" value="Chromosome"/>
</dbReference>
<organism evidence="4 5">
    <name type="scientific">Vulcanisaeta souniana JCM 11219</name>
    <dbReference type="NCBI Taxonomy" id="1293586"/>
    <lineage>
        <taxon>Archaea</taxon>
        <taxon>Thermoproteota</taxon>
        <taxon>Thermoprotei</taxon>
        <taxon>Thermoproteales</taxon>
        <taxon>Thermoproteaceae</taxon>
        <taxon>Vulcanisaeta</taxon>
    </lineage>
</organism>
<dbReference type="EMBL" id="AP026830">
    <property type="protein sequence ID" value="BDR93387.1"/>
    <property type="molecule type" value="Genomic_DNA"/>
</dbReference>
<feature type="domain" description="Ribbon-helix-helix protein CopG" evidence="2">
    <location>
        <begin position="6"/>
        <end position="41"/>
    </location>
</feature>
<dbReference type="RefSeq" id="WP_188603128.1">
    <property type="nucleotide sequence ID" value="NZ_AP026830.1"/>
</dbReference>
<protein>
    <recommendedName>
        <fullName evidence="2">Ribbon-helix-helix protein CopG domain-containing protein</fullName>
    </recommendedName>
</protein>